<evidence type="ECO:0000313" key="2">
    <source>
        <dbReference type="Ensembl" id="ENSPFOP00000017765.1"/>
    </source>
</evidence>
<dbReference type="InterPro" id="IPR036834">
    <property type="entry name" value="Bcl-2-like_sf"/>
</dbReference>
<dbReference type="SUPFAM" id="SSF56854">
    <property type="entry name" value="Bcl-2 inhibitors of programmed cell death"/>
    <property type="match status" value="1"/>
</dbReference>
<dbReference type="GO" id="GO:0042981">
    <property type="term" value="P:regulation of apoptotic process"/>
    <property type="evidence" value="ECO:0007669"/>
    <property type="project" value="InterPro"/>
</dbReference>
<dbReference type="PANTHER" id="PTHR36466:SF1">
    <property type="entry name" value="BCL-2-LIKE PROTEIN 15"/>
    <property type="match status" value="1"/>
</dbReference>
<dbReference type="PANTHER" id="PTHR36466">
    <property type="entry name" value="BCL-2-LIKE PROTEIN 15"/>
    <property type="match status" value="1"/>
</dbReference>
<dbReference type="GO" id="GO:0006915">
    <property type="term" value="P:apoptotic process"/>
    <property type="evidence" value="ECO:0007669"/>
    <property type="project" value="UniProtKB-KW"/>
</dbReference>
<dbReference type="Gene3D" id="1.10.437.10">
    <property type="entry name" value="Blc2-like"/>
    <property type="match status" value="1"/>
</dbReference>
<reference evidence="2" key="3">
    <citation type="submission" date="2025-09" db="UniProtKB">
        <authorList>
            <consortium name="Ensembl"/>
        </authorList>
    </citation>
    <scope>IDENTIFICATION</scope>
</reference>
<dbReference type="eggNOG" id="ENOG502SB5V">
    <property type="taxonomic scope" value="Eukaryota"/>
</dbReference>
<dbReference type="InterPro" id="IPR002475">
    <property type="entry name" value="Bcl2-like"/>
</dbReference>
<reference evidence="3" key="1">
    <citation type="submission" date="2013-10" db="EMBL/GenBank/DDBJ databases">
        <authorList>
            <person name="Schartl M."/>
            <person name="Warren W."/>
        </authorList>
    </citation>
    <scope>NUCLEOTIDE SEQUENCE [LARGE SCALE GENOMIC DNA]</scope>
    <source>
        <strain evidence="3">female</strain>
    </source>
</reference>
<keyword evidence="1" id="KW-0053">Apoptosis</keyword>
<accession>A0A087YIB2</accession>
<sequence length="158" mass="17496">MAPNIKAQTESVVFYLLADEDECNRSYGQVEPDSKQATADDNFDPVIIADRLRTIGDALNKDQSFIKTVKDLTEAVTEEAVATVFEQSVDILCESYVSREASIAPELQLIHASVALGLYLKKNSPALKGKVMNAMSSFLNRRVSRWVDKQGGWDKVPV</sequence>
<dbReference type="Proteomes" id="UP000028760">
    <property type="component" value="Unassembled WGS sequence"/>
</dbReference>
<reference evidence="2" key="2">
    <citation type="submission" date="2025-08" db="UniProtKB">
        <authorList>
            <consortium name="Ensembl"/>
        </authorList>
    </citation>
    <scope>IDENTIFICATION</scope>
</reference>
<keyword evidence="3" id="KW-1185">Reference proteome</keyword>
<protein>
    <recommendedName>
        <fullName evidence="4">BCL2 like 15</fullName>
    </recommendedName>
</protein>
<dbReference type="PROSITE" id="PS50062">
    <property type="entry name" value="BCL2_FAMILY"/>
    <property type="match status" value="1"/>
</dbReference>
<name>A0A087YIB2_POEFO</name>
<dbReference type="EMBL" id="AYCK01008803">
    <property type="status" value="NOT_ANNOTATED_CDS"/>
    <property type="molecule type" value="Genomic_DNA"/>
</dbReference>
<evidence type="ECO:0008006" key="4">
    <source>
        <dbReference type="Google" id="ProtNLM"/>
    </source>
</evidence>
<dbReference type="AlphaFoldDB" id="A0A087YIB2"/>
<dbReference type="OMA" id="RMCANEI"/>
<dbReference type="Ensembl" id="ENSPFOT00000017787.1">
    <property type="protein sequence ID" value="ENSPFOP00000017765.1"/>
    <property type="gene ID" value="ENSPFOG00000017684.1"/>
</dbReference>
<evidence type="ECO:0000313" key="3">
    <source>
        <dbReference type="Proteomes" id="UP000028760"/>
    </source>
</evidence>
<proteinExistence type="predicted"/>
<evidence type="ECO:0000256" key="1">
    <source>
        <dbReference type="ARBA" id="ARBA00022703"/>
    </source>
</evidence>
<dbReference type="InterPro" id="IPR033543">
    <property type="entry name" value="BCL2L15"/>
</dbReference>
<dbReference type="GeneTree" id="ENSGT00390000018096"/>
<organism evidence="2 3">
    <name type="scientific">Poecilia formosa</name>
    <name type="common">Amazon molly</name>
    <name type="synonym">Limia formosa</name>
    <dbReference type="NCBI Taxonomy" id="48698"/>
    <lineage>
        <taxon>Eukaryota</taxon>
        <taxon>Metazoa</taxon>
        <taxon>Chordata</taxon>
        <taxon>Craniata</taxon>
        <taxon>Vertebrata</taxon>
        <taxon>Euteleostomi</taxon>
        <taxon>Actinopterygii</taxon>
        <taxon>Neopterygii</taxon>
        <taxon>Teleostei</taxon>
        <taxon>Neoteleostei</taxon>
        <taxon>Acanthomorphata</taxon>
        <taxon>Ovalentaria</taxon>
        <taxon>Atherinomorphae</taxon>
        <taxon>Cyprinodontiformes</taxon>
        <taxon>Poeciliidae</taxon>
        <taxon>Poeciliinae</taxon>
        <taxon>Poecilia</taxon>
    </lineage>
</organism>
<dbReference type="STRING" id="48698.ENSPFOP00000017765"/>